<organism evidence="1 2">
    <name type="scientific">Monilinia vaccinii-corymbosi</name>
    <dbReference type="NCBI Taxonomy" id="61207"/>
    <lineage>
        <taxon>Eukaryota</taxon>
        <taxon>Fungi</taxon>
        <taxon>Dikarya</taxon>
        <taxon>Ascomycota</taxon>
        <taxon>Pezizomycotina</taxon>
        <taxon>Leotiomycetes</taxon>
        <taxon>Helotiales</taxon>
        <taxon>Sclerotiniaceae</taxon>
        <taxon>Monilinia</taxon>
    </lineage>
</organism>
<name>A0A8A3P8I1_9HELO</name>
<dbReference type="AlphaFoldDB" id="A0A8A3P8I1"/>
<protein>
    <submittedName>
        <fullName evidence="1">Uncharacterized protein</fullName>
    </submittedName>
</protein>
<gene>
    <name evidence="1" type="ORF">DSL72_004105</name>
</gene>
<evidence type="ECO:0000313" key="2">
    <source>
        <dbReference type="Proteomes" id="UP000672032"/>
    </source>
</evidence>
<proteinExistence type="predicted"/>
<accession>A0A8A3P8I1</accession>
<keyword evidence="2" id="KW-1185">Reference proteome</keyword>
<sequence>MVWVDGTDIDSPLLTQKEFRGKSSRFYLPSFTSALVLMELKMARKCLAPSSLRRYSSRSGGQRIPCKVNAEKATPAQALKYWLPSAKTPSMEGDLDAEVRREAAKLRAATYSHVTTISPVPACCPSSGTNAAIKSEPAINQDRKRRRRRGWCSEKITRLYHQERTAMKIWMA</sequence>
<evidence type="ECO:0000313" key="1">
    <source>
        <dbReference type="EMBL" id="QSZ29589.1"/>
    </source>
</evidence>
<dbReference type="EMBL" id="CP063405">
    <property type="protein sequence ID" value="QSZ29589.1"/>
    <property type="molecule type" value="Genomic_DNA"/>
</dbReference>
<dbReference type="Proteomes" id="UP000672032">
    <property type="component" value="Chromosome 1"/>
</dbReference>
<reference evidence="1" key="1">
    <citation type="submission" date="2020-10" db="EMBL/GenBank/DDBJ databases">
        <title>Genome Sequence of Monilinia vaccinii-corymbosi Sheds Light on Mummy Berry Disease Infection of Blueberry and Mating Type.</title>
        <authorList>
            <person name="Yow A.G."/>
            <person name="Zhang Y."/>
            <person name="Bansal K."/>
            <person name="Eacker S.M."/>
            <person name="Sullivan S."/>
            <person name="Liachko I."/>
            <person name="Cubeta M.A."/>
            <person name="Rollins J.A."/>
            <person name="Ashrafi H."/>
        </authorList>
    </citation>
    <scope>NUCLEOTIDE SEQUENCE</scope>
    <source>
        <strain evidence="1">RL-1</strain>
    </source>
</reference>